<feature type="domain" description="HNH endonuclease 5" evidence="1">
    <location>
        <begin position="12"/>
        <end position="48"/>
    </location>
</feature>
<dbReference type="AlphaFoldDB" id="A0A081BF28"/>
<name>A0A081BF28_9HYPH</name>
<keyword evidence="3" id="KW-1185">Reference proteome</keyword>
<evidence type="ECO:0000313" key="3">
    <source>
        <dbReference type="Proteomes" id="UP000028702"/>
    </source>
</evidence>
<dbReference type="eggNOG" id="ENOG5033KJK">
    <property type="taxonomic scope" value="Bacteria"/>
</dbReference>
<proteinExistence type="predicted"/>
<dbReference type="Pfam" id="PF14279">
    <property type="entry name" value="HNH_5"/>
    <property type="match status" value="1"/>
</dbReference>
<evidence type="ECO:0000313" key="2">
    <source>
        <dbReference type="EMBL" id="GAK46646.1"/>
    </source>
</evidence>
<gene>
    <name evidence="2" type="ORF">M2A_3145</name>
</gene>
<dbReference type="Proteomes" id="UP000028702">
    <property type="component" value="Unassembled WGS sequence"/>
</dbReference>
<organism evidence="2 3">
    <name type="scientific">Tepidicaulis marinus</name>
    <dbReference type="NCBI Taxonomy" id="1333998"/>
    <lineage>
        <taxon>Bacteria</taxon>
        <taxon>Pseudomonadati</taxon>
        <taxon>Pseudomonadota</taxon>
        <taxon>Alphaproteobacteria</taxon>
        <taxon>Hyphomicrobiales</taxon>
        <taxon>Parvibaculaceae</taxon>
        <taxon>Tepidicaulis</taxon>
    </lineage>
</organism>
<dbReference type="InterPro" id="IPR029471">
    <property type="entry name" value="HNH_5"/>
</dbReference>
<evidence type="ECO:0000259" key="1">
    <source>
        <dbReference type="Pfam" id="PF14279"/>
    </source>
</evidence>
<protein>
    <submittedName>
        <fullName evidence="2">Conserved protein</fullName>
    </submittedName>
</protein>
<comment type="caution">
    <text evidence="2">The sequence shown here is derived from an EMBL/GenBank/DDBJ whole genome shotgun (WGS) entry which is preliminary data.</text>
</comment>
<dbReference type="RefSeq" id="WP_081875691.1">
    <property type="nucleotide sequence ID" value="NZ_BBIO01000023.1"/>
</dbReference>
<dbReference type="EMBL" id="BBIO01000023">
    <property type="protein sequence ID" value="GAK46646.1"/>
    <property type="molecule type" value="Genomic_DNA"/>
</dbReference>
<accession>A0A081BF28</accession>
<sequence>MDKTSQKEFGFCIYCRKAGVSLSDEHVVPHSLGGEHVLLNATCKRCAKITSKFELDVARELWGDARYAYGGKSRNNKPSRQRQKRLKTRDWIDIPPVKPGQKKIRVRYDEYPAALVYYQMGKAGILQGLPPDVDLSKQWLLKAEADQPRSEAFLKKYPEQLVTKFRHVPESFGRMIAKIAYCQMLTTLDPDDFTPLCLEYILGNRTNVSYIVGGDSRNGVPENTGYRLESCACGNFNEILLIGTVRLMANLHSPYHYAVVGYVRGRERVEQVMRKMGNKSITPTMPTFLSSDKTTECWEPDVWPLNHFKQ</sequence>
<reference evidence="2 3" key="1">
    <citation type="submission" date="2014-07" db="EMBL/GenBank/DDBJ databases">
        <title>Tepidicaulis marinum gen. nov., sp. nov., a novel marine bacterium denitrifying nitrate to nitrous oxide strictly under microaerobic conditions.</title>
        <authorList>
            <person name="Takeuchi M."/>
            <person name="Yamagishi T."/>
            <person name="Kamagata Y."/>
            <person name="Oshima K."/>
            <person name="Hattori M."/>
            <person name="Katayama T."/>
            <person name="Hanada S."/>
            <person name="Tamaki H."/>
            <person name="Marumo K."/>
            <person name="Maeda H."/>
            <person name="Nedachi M."/>
            <person name="Iwasaki W."/>
            <person name="Suwa Y."/>
            <person name="Sakata S."/>
        </authorList>
    </citation>
    <scope>NUCLEOTIDE SEQUENCE [LARGE SCALE GENOMIC DNA]</scope>
    <source>
        <strain evidence="2 3">MA2</strain>
    </source>
</reference>